<reference evidence="1" key="1">
    <citation type="journal article" date="2023" name="Comput. Struct. Biotechnol. J.">
        <title>Discovery of a novel marine Bacteroidetes with a rich repertoire of carbohydrate-active enzymes.</title>
        <authorList>
            <person name="Chen B."/>
            <person name="Liu G."/>
            <person name="Chen Q."/>
            <person name="Wang H."/>
            <person name="Liu L."/>
            <person name="Tang K."/>
        </authorList>
    </citation>
    <scope>NUCLEOTIDE SEQUENCE</scope>
    <source>
        <strain evidence="1">TK19036</strain>
    </source>
</reference>
<protein>
    <submittedName>
        <fullName evidence="1">Four helix bundle protein</fullName>
    </submittedName>
</protein>
<dbReference type="InterPro" id="IPR036583">
    <property type="entry name" value="23S_rRNA_IVS_sf"/>
</dbReference>
<dbReference type="PANTHER" id="PTHR38471">
    <property type="entry name" value="FOUR HELIX BUNDLE PROTEIN"/>
    <property type="match status" value="1"/>
</dbReference>
<name>A0AA49GSC0_9BACT</name>
<evidence type="ECO:0000313" key="1">
    <source>
        <dbReference type="EMBL" id="WKN37875.1"/>
    </source>
</evidence>
<reference evidence="1" key="2">
    <citation type="journal article" date="2024" name="Antonie Van Leeuwenhoek">
        <title>Roseihalotalea indica gen. nov., sp. nov., a halophilic Bacteroidetes from mesopelagic Southwest Indian Ocean with higher carbohydrate metabolic potential.</title>
        <authorList>
            <person name="Chen B."/>
            <person name="Zhang M."/>
            <person name="Lin D."/>
            <person name="Ye J."/>
            <person name="Tang K."/>
        </authorList>
    </citation>
    <scope>NUCLEOTIDE SEQUENCE</scope>
    <source>
        <strain evidence="1">TK19036</strain>
    </source>
</reference>
<dbReference type="PANTHER" id="PTHR38471:SF2">
    <property type="entry name" value="FOUR HELIX BUNDLE PROTEIN"/>
    <property type="match status" value="1"/>
</dbReference>
<dbReference type="NCBIfam" id="TIGR02436">
    <property type="entry name" value="four helix bundle protein"/>
    <property type="match status" value="1"/>
</dbReference>
<dbReference type="AlphaFoldDB" id="A0AA49GSC0"/>
<organism evidence="1">
    <name type="scientific">Roseihalotalea indica</name>
    <dbReference type="NCBI Taxonomy" id="2867963"/>
    <lineage>
        <taxon>Bacteria</taxon>
        <taxon>Pseudomonadati</taxon>
        <taxon>Bacteroidota</taxon>
        <taxon>Cytophagia</taxon>
        <taxon>Cytophagales</taxon>
        <taxon>Catalimonadaceae</taxon>
        <taxon>Roseihalotalea</taxon>
    </lineage>
</organism>
<dbReference type="Pfam" id="PF05635">
    <property type="entry name" value="23S_rRNA_IVP"/>
    <property type="match status" value="1"/>
</dbReference>
<dbReference type="EMBL" id="CP120682">
    <property type="protein sequence ID" value="WKN37875.1"/>
    <property type="molecule type" value="Genomic_DNA"/>
</dbReference>
<dbReference type="Gene3D" id="1.20.1440.60">
    <property type="entry name" value="23S rRNA-intervening sequence"/>
    <property type="match status" value="1"/>
</dbReference>
<accession>A0AA49GSC0</accession>
<dbReference type="InterPro" id="IPR012657">
    <property type="entry name" value="23S_rRNA-intervening_sequence"/>
</dbReference>
<dbReference type="SUPFAM" id="SSF158446">
    <property type="entry name" value="IVS-encoded protein-like"/>
    <property type="match status" value="1"/>
</dbReference>
<gene>
    <name evidence="1" type="ORF">K4G66_04030</name>
</gene>
<proteinExistence type="predicted"/>
<sequence>MAYEKKFIPLRDLEVYQLSRQLSTMAWTIYQGLSFEDKKVMGDQFIRSADSVGANIAEGYHRFHYLDKIRFYYYSRGSLSECIDHWLSLLQERQKISPEIYTQMTAISKRLQVKLNNFISATHKSAKK</sequence>